<proteinExistence type="predicted"/>
<sequence length="88" mass="9224">MYCHNVRVVGGEHGVEALEQVGLPAEHRGTLGERAGRGHHRLLEVPGQMAAVIGAAPLRPMAIGQATVDAEGGVQSADRLAGLRWVDP</sequence>
<dbReference type="AlphaFoldDB" id="A0A645H1I8"/>
<name>A0A645H1I8_9ZZZZ</name>
<accession>A0A645H1I8</accession>
<gene>
    <name evidence="1" type="ORF">SDC9_179678</name>
</gene>
<evidence type="ECO:0000313" key="1">
    <source>
        <dbReference type="EMBL" id="MPN32202.1"/>
    </source>
</evidence>
<protein>
    <submittedName>
        <fullName evidence="1">Uncharacterized protein</fullName>
    </submittedName>
</protein>
<comment type="caution">
    <text evidence="1">The sequence shown here is derived from an EMBL/GenBank/DDBJ whole genome shotgun (WGS) entry which is preliminary data.</text>
</comment>
<dbReference type="EMBL" id="VSSQ01084075">
    <property type="protein sequence ID" value="MPN32202.1"/>
    <property type="molecule type" value="Genomic_DNA"/>
</dbReference>
<organism evidence="1">
    <name type="scientific">bioreactor metagenome</name>
    <dbReference type="NCBI Taxonomy" id="1076179"/>
    <lineage>
        <taxon>unclassified sequences</taxon>
        <taxon>metagenomes</taxon>
        <taxon>ecological metagenomes</taxon>
    </lineage>
</organism>
<reference evidence="1" key="1">
    <citation type="submission" date="2019-08" db="EMBL/GenBank/DDBJ databases">
        <authorList>
            <person name="Kucharzyk K."/>
            <person name="Murdoch R.W."/>
            <person name="Higgins S."/>
            <person name="Loffler F."/>
        </authorList>
    </citation>
    <scope>NUCLEOTIDE SEQUENCE</scope>
</reference>